<gene>
    <name evidence="2" type="ORF">DN412_18695</name>
</gene>
<feature type="region of interest" description="Disordered" evidence="1">
    <location>
        <begin position="1"/>
        <end position="87"/>
    </location>
</feature>
<reference evidence="3" key="1">
    <citation type="submission" date="2018-06" db="EMBL/GenBank/DDBJ databases">
        <authorList>
            <person name="Feng T."/>
            <person name="Jeon C.O."/>
        </authorList>
    </citation>
    <scope>NUCLEOTIDE SEQUENCE [LARGE SCALE GENOMIC DNA]</scope>
    <source>
        <strain evidence="3">S23</strain>
    </source>
</reference>
<dbReference type="Proteomes" id="UP000255165">
    <property type="component" value="Unassembled WGS sequence"/>
</dbReference>
<sequence length="87" mass="9422">MFAQFARGGSGVASQTTGRPPLPSVGEGWGEGRSGKAPRIWKLLPSPPAPLPRPLSRKRERWSKQSRGSITPAARRTSAKTPAHRPR</sequence>
<evidence type="ECO:0000256" key="1">
    <source>
        <dbReference type="SAM" id="MobiDB-lite"/>
    </source>
</evidence>
<dbReference type="AlphaFoldDB" id="A0A370NTC0"/>
<evidence type="ECO:0000313" key="3">
    <source>
        <dbReference type="Proteomes" id="UP000255165"/>
    </source>
</evidence>
<dbReference type="EMBL" id="QKWJ01000022">
    <property type="protein sequence ID" value="RDK08856.1"/>
    <property type="molecule type" value="Genomic_DNA"/>
</dbReference>
<evidence type="ECO:0000313" key="2">
    <source>
        <dbReference type="EMBL" id="RDK08856.1"/>
    </source>
</evidence>
<proteinExistence type="predicted"/>
<keyword evidence="3" id="KW-1185">Reference proteome</keyword>
<protein>
    <submittedName>
        <fullName evidence="2">Uncharacterized protein</fullName>
    </submittedName>
</protein>
<accession>A0A370NTC0</accession>
<comment type="caution">
    <text evidence="2">The sequence shown here is derived from an EMBL/GenBank/DDBJ whole genome shotgun (WGS) entry which is preliminary data.</text>
</comment>
<name>A0A370NTC0_9BURK</name>
<organism evidence="2 3">
    <name type="scientific">Cupriavidus lacunae</name>
    <dbReference type="NCBI Taxonomy" id="2666307"/>
    <lineage>
        <taxon>Bacteria</taxon>
        <taxon>Pseudomonadati</taxon>
        <taxon>Pseudomonadota</taxon>
        <taxon>Betaproteobacteria</taxon>
        <taxon>Burkholderiales</taxon>
        <taxon>Burkholderiaceae</taxon>
        <taxon>Cupriavidus</taxon>
    </lineage>
</organism>